<sequence>MNTNSAKRLTTLQVAERLGVKVETVYAYASRGLLRSARTPGSRGSTFDAAEVERFAEQGQRTVRGTGFTEDFPRIDTTITRIEDGRFSYRDADAVDLAARLGFERTAGWVWTGRPELPGGFTALPAQIEAVDRVGAAMPASSTLTDRIRMAVVTAAAADPLRYDLRAESVLSAGRAIVAAAVRGVCGPPAPIEAPIEAPIAERLRSALAEDADDRFGPVIDQALALLIDHDLAVSTLAVRVAASARAHPYAVVSAGLGALDGPLHGAAAGECHRILSDVMERGDATALVPELLRHGRTVPGFGHRLYPQGDPRARALFRLLEDVPSSDRALHAARRLTEVVARDTVDSPNVDLALATLCLAGGMVPEAPEAIFAVARVVGWIAHALEEYREPELRFRVVTAHGQGG</sequence>
<dbReference type="SUPFAM" id="SSF48256">
    <property type="entry name" value="Citrate synthase"/>
    <property type="match status" value="1"/>
</dbReference>
<evidence type="ECO:0000313" key="7">
    <source>
        <dbReference type="Proteomes" id="UP001501237"/>
    </source>
</evidence>
<dbReference type="InterPro" id="IPR016143">
    <property type="entry name" value="Citrate_synth-like_sm_a-sub"/>
</dbReference>
<dbReference type="InterPro" id="IPR009061">
    <property type="entry name" value="DNA-bd_dom_put_sf"/>
</dbReference>
<name>A0ABP6Q3P6_9ACTN</name>
<dbReference type="InterPro" id="IPR002020">
    <property type="entry name" value="Citrate_synthase"/>
</dbReference>
<comment type="caution">
    <text evidence="6">The sequence shown here is derived from an EMBL/GenBank/DDBJ whole genome shotgun (WGS) entry which is preliminary data.</text>
</comment>
<dbReference type="InterPro" id="IPR041657">
    <property type="entry name" value="HTH_17"/>
</dbReference>
<dbReference type="InterPro" id="IPR016142">
    <property type="entry name" value="Citrate_synth-like_lrg_a-sub"/>
</dbReference>
<dbReference type="Gene3D" id="1.10.580.10">
    <property type="entry name" value="Citrate Synthase, domain 1"/>
    <property type="match status" value="1"/>
</dbReference>
<evidence type="ECO:0000256" key="2">
    <source>
        <dbReference type="ARBA" id="ARBA00010566"/>
    </source>
</evidence>
<keyword evidence="7" id="KW-1185">Reference proteome</keyword>
<gene>
    <name evidence="6" type="ORF">GCM10010468_17060</name>
</gene>
<dbReference type="EMBL" id="BAAAUV010000004">
    <property type="protein sequence ID" value="GAA3203118.1"/>
    <property type="molecule type" value="Genomic_DNA"/>
</dbReference>
<dbReference type="Gene3D" id="1.10.230.10">
    <property type="entry name" value="Cytochrome P450-Terp, domain 2"/>
    <property type="match status" value="1"/>
</dbReference>
<dbReference type="RefSeq" id="WP_344824338.1">
    <property type="nucleotide sequence ID" value="NZ_BAAAUV010000004.1"/>
</dbReference>
<organism evidence="6 7">
    <name type="scientific">Actinocorallia longicatena</name>
    <dbReference type="NCBI Taxonomy" id="111803"/>
    <lineage>
        <taxon>Bacteria</taxon>
        <taxon>Bacillati</taxon>
        <taxon>Actinomycetota</taxon>
        <taxon>Actinomycetes</taxon>
        <taxon>Streptosporangiales</taxon>
        <taxon>Thermomonosporaceae</taxon>
        <taxon>Actinocorallia</taxon>
    </lineage>
</organism>
<comment type="similarity">
    <text evidence="2">Belongs to the citrate synthase family.</text>
</comment>
<dbReference type="Pfam" id="PF00285">
    <property type="entry name" value="Citrate_synt"/>
    <property type="match status" value="1"/>
</dbReference>
<dbReference type="Pfam" id="PF12728">
    <property type="entry name" value="HTH_17"/>
    <property type="match status" value="1"/>
</dbReference>
<feature type="domain" description="HTH merR-type" evidence="5">
    <location>
        <begin position="8"/>
        <end position="43"/>
    </location>
</feature>
<dbReference type="InterPro" id="IPR036969">
    <property type="entry name" value="Citrate_synthase_sf"/>
</dbReference>
<accession>A0ABP6Q3P6</accession>
<dbReference type="Proteomes" id="UP001501237">
    <property type="component" value="Unassembled WGS sequence"/>
</dbReference>
<evidence type="ECO:0000256" key="3">
    <source>
        <dbReference type="ARBA" id="ARBA00012972"/>
    </source>
</evidence>
<evidence type="ECO:0000256" key="1">
    <source>
        <dbReference type="ARBA" id="ARBA00005163"/>
    </source>
</evidence>
<dbReference type="Gene3D" id="1.10.1660.10">
    <property type="match status" value="1"/>
</dbReference>
<dbReference type="PANTHER" id="PTHR11739:SF4">
    <property type="entry name" value="CITRATE SYNTHASE, PEROXISOMAL"/>
    <property type="match status" value="1"/>
</dbReference>
<dbReference type="EC" id="2.3.3.16" evidence="3"/>
<evidence type="ECO:0000259" key="5">
    <source>
        <dbReference type="PROSITE" id="PS50937"/>
    </source>
</evidence>
<reference evidence="7" key="1">
    <citation type="journal article" date="2019" name="Int. J. Syst. Evol. Microbiol.">
        <title>The Global Catalogue of Microorganisms (GCM) 10K type strain sequencing project: providing services to taxonomists for standard genome sequencing and annotation.</title>
        <authorList>
            <consortium name="The Broad Institute Genomics Platform"/>
            <consortium name="The Broad Institute Genome Sequencing Center for Infectious Disease"/>
            <person name="Wu L."/>
            <person name="Ma J."/>
        </authorList>
    </citation>
    <scope>NUCLEOTIDE SEQUENCE [LARGE SCALE GENOMIC DNA]</scope>
    <source>
        <strain evidence="7">JCM 9377</strain>
    </source>
</reference>
<dbReference type="PROSITE" id="PS50937">
    <property type="entry name" value="HTH_MERR_2"/>
    <property type="match status" value="1"/>
</dbReference>
<dbReference type="InterPro" id="IPR000551">
    <property type="entry name" value="MerR-type_HTH_dom"/>
</dbReference>
<proteinExistence type="inferred from homology"/>
<protein>
    <recommendedName>
        <fullName evidence="3">citrate synthase (unknown stereospecificity)</fullName>
        <ecNumber evidence="3">2.3.3.16</ecNumber>
    </recommendedName>
</protein>
<evidence type="ECO:0000313" key="6">
    <source>
        <dbReference type="EMBL" id="GAA3203118.1"/>
    </source>
</evidence>
<comment type="pathway">
    <text evidence="1">Carbohydrate metabolism; tricarboxylic acid cycle.</text>
</comment>
<evidence type="ECO:0000256" key="4">
    <source>
        <dbReference type="ARBA" id="ARBA00022679"/>
    </source>
</evidence>
<dbReference type="SUPFAM" id="SSF46955">
    <property type="entry name" value="Putative DNA-binding domain"/>
    <property type="match status" value="1"/>
</dbReference>
<keyword evidence="4" id="KW-0808">Transferase</keyword>
<dbReference type="PANTHER" id="PTHR11739">
    <property type="entry name" value="CITRATE SYNTHASE"/>
    <property type="match status" value="1"/>
</dbReference>